<dbReference type="NCBIfam" id="TIGR00507">
    <property type="entry name" value="aroE"/>
    <property type="match status" value="1"/>
</dbReference>
<dbReference type="InterPro" id="IPR041121">
    <property type="entry name" value="SDH_C"/>
</dbReference>
<keyword evidence="2" id="KW-0028">Amino-acid biosynthesis</keyword>
<dbReference type="Gene3D" id="3.40.50.10860">
    <property type="entry name" value="Leucine Dehydrogenase, chain A, domain 1"/>
    <property type="match status" value="1"/>
</dbReference>
<evidence type="ECO:0000256" key="5">
    <source>
        <dbReference type="ARBA" id="ARBA00023141"/>
    </source>
</evidence>
<reference evidence="9" key="1">
    <citation type="submission" date="2020-05" db="EMBL/GenBank/DDBJ databases">
        <authorList>
            <person name="Chiriac C."/>
            <person name="Salcher M."/>
            <person name="Ghai R."/>
            <person name="Kavagutti S V."/>
        </authorList>
    </citation>
    <scope>NUCLEOTIDE SEQUENCE</scope>
</reference>
<keyword evidence="4" id="KW-0560">Oxidoreductase</keyword>
<dbReference type="GO" id="GO:0005829">
    <property type="term" value="C:cytosol"/>
    <property type="evidence" value="ECO:0007669"/>
    <property type="project" value="TreeGrafter"/>
</dbReference>
<evidence type="ECO:0000313" key="9">
    <source>
        <dbReference type="EMBL" id="CAB4745570.1"/>
    </source>
</evidence>
<dbReference type="GO" id="GO:0009423">
    <property type="term" value="P:chorismate biosynthetic process"/>
    <property type="evidence" value="ECO:0007669"/>
    <property type="project" value="UniProtKB-UniPathway"/>
</dbReference>
<dbReference type="InterPro" id="IPR036291">
    <property type="entry name" value="NAD(P)-bd_dom_sf"/>
</dbReference>
<dbReference type="GO" id="GO:0019632">
    <property type="term" value="P:shikimate metabolic process"/>
    <property type="evidence" value="ECO:0007669"/>
    <property type="project" value="InterPro"/>
</dbReference>
<dbReference type="CDD" id="cd01065">
    <property type="entry name" value="NAD_bind_Shikimate_DH"/>
    <property type="match status" value="1"/>
</dbReference>
<feature type="domain" description="Quinate/shikimate 5-dehydrogenase/glutamyl-tRNA reductase" evidence="6">
    <location>
        <begin position="121"/>
        <end position="194"/>
    </location>
</feature>
<dbReference type="GO" id="GO:0008652">
    <property type="term" value="P:amino acid biosynthetic process"/>
    <property type="evidence" value="ECO:0007669"/>
    <property type="project" value="UniProtKB-KW"/>
</dbReference>
<dbReference type="InterPro" id="IPR013708">
    <property type="entry name" value="Shikimate_DH-bd_N"/>
</dbReference>
<feature type="domain" description="Shikimate dehydrogenase substrate binding N-terminal" evidence="7">
    <location>
        <begin position="11"/>
        <end position="93"/>
    </location>
</feature>
<dbReference type="InterPro" id="IPR046346">
    <property type="entry name" value="Aminoacid_DH-like_N_sf"/>
</dbReference>
<dbReference type="Gene3D" id="3.40.50.720">
    <property type="entry name" value="NAD(P)-binding Rossmann-like Domain"/>
    <property type="match status" value="1"/>
</dbReference>
<evidence type="ECO:0000256" key="1">
    <source>
        <dbReference type="ARBA" id="ARBA00012962"/>
    </source>
</evidence>
<dbReference type="InterPro" id="IPR022893">
    <property type="entry name" value="Shikimate_DH_fam"/>
</dbReference>
<sequence length="289" mass="29019">MFSGATTLAAVIGDPVRHSLSPVIHNAAFSACSLDWVYCAFPVARGGASDALAAMRTLGIAGYSVTMPHKADVAAAVDECTPSAAALGAVNCVINRGGYLIGDNTDGAGFLQGLAADVGFEAAGARCVVLGAGGAARAVIDALGRAGAAEVVVVNRSADAAARAAALPGVAGGVGRVGDASAIAGADLVVNATSLGMHLDRSRGTGPAAELPCDPELVASSAVAVDLVYDPVETPWLQALRSRNIRAFNGLSMLVHQAAGQFEWWTGHAAPVDAMREAVARHLAERPAT</sequence>
<dbReference type="Pfam" id="PF18317">
    <property type="entry name" value="SDH_C"/>
    <property type="match status" value="1"/>
</dbReference>
<feature type="domain" description="SDH C-terminal" evidence="8">
    <location>
        <begin position="250"/>
        <end position="279"/>
    </location>
</feature>
<dbReference type="Pfam" id="PF08501">
    <property type="entry name" value="Shikimate_dh_N"/>
    <property type="match status" value="1"/>
</dbReference>
<evidence type="ECO:0000256" key="3">
    <source>
        <dbReference type="ARBA" id="ARBA00022857"/>
    </source>
</evidence>
<dbReference type="AlphaFoldDB" id="A0A6J6TEH1"/>
<dbReference type="InterPro" id="IPR006151">
    <property type="entry name" value="Shikm_DH/Glu-tRNA_Rdtase"/>
</dbReference>
<evidence type="ECO:0000259" key="7">
    <source>
        <dbReference type="Pfam" id="PF08501"/>
    </source>
</evidence>
<accession>A0A6J6TEH1</accession>
<name>A0A6J6TEH1_9ZZZZ</name>
<dbReference type="HAMAP" id="MF_00222">
    <property type="entry name" value="Shikimate_DH_AroE"/>
    <property type="match status" value="1"/>
</dbReference>
<dbReference type="PANTHER" id="PTHR21089:SF1">
    <property type="entry name" value="BIFUNCTIONAL 3-DEHYDROQUINATE DEHYDRATASE_SHIKIMATE DEHYDROGENASE, CHLOROPLASTIC"/>
    <property type="match status" value="1"/>
</dbReference>
<dbReference type="PANTHER" id="PTHR21089">
    <property type="entry name" value="SHIKIMATE DEHYDROGENASE"/>
    <property type="match status" value="1"/>
</dbReference>
<dbReference type="GO" id="GO:0009073">
    <property type="term" value="P:aromatic amino acid family biosynthetic process"/>
    <property type="evidence" value="ECO:0007669"/>
    <property type="project" value="UniProtKB-KW"/>
</dbReference>
<evidence type="ECO:0000256" key="2">
    <source>
        <dbReference type="ARBA" id="ARBA00022605"/>
    </source>
</evidence>
<protein>
    <recommendedName>
        <fullName evidence="1">shikimate dehydrogenase (NADP(+))</fullName>
        <ecNumber evidence="1">1.1.1.25</ecNumber>
    </recommendedName>
</protein>
<dbReference type="GO" id="GO:0050661">
    <property type="term" value="F:NADP binding"/>
    <property type="evidence" value="ECO:0007669"/>
    <property type="project" value="InterPro"/>
</dbReference>
<dbReference type="UniPathway" id="UPA00053">
    <property type="reaction ID" value="UER00087"/>
</dbReference>
<dbReference type="GO" id="GO:0004764">
    <property type="term" value="F:shikimate 3-dehydrogenase (NADP+) activity"/>
    <property type="evidence" value="ECO:0007669"/>
    <property type="project" value="UniProtKB-EC"/>
</dbReference>
<evidence type="ECO:0000259" key="6">
    <source>
        <dbReference type="Pfam" id="PF01488"/>
    </source>
</evidence>
<gene>
    <name evidence="9" type="ORF">UFOPK2754_01484</name>
</gene>
<proteinExistence type="inferred from homology"/>
<dbReference type="Pfam" id="PF01488">
    <property type="entry name" value="Shikimate_DH"/>
    <property type="match status" value="1"/>
</dbReference>
<dbReference type="SUPFAM" id="SSF53223">
    <property type="entry name" value="Aminoacid dehydrogenase-like, N-terminal domain"/>
    <property type="match status" value="1"/>
</dbReference>
<dbReference type="InterPro" id="IPR011342">
    <property type="entry name" value="Shikimate_DH"/>
</dbReference>
<dbReference type="EMBL" id="CAEZYR010000049">
    <property type="protein sequence ID" value="CAB4745570.1"/>
    <property type="molecule type" value="Genomic_DNA"/>
</dbReference>
<keyword evidence="3" id="KW-0521">NADP</keyword>
<dbReference type="EC" id="1.1.1.25" evidence="1"/>
<keyword evidence="5" id="KW-0057">Aromatic amino acid biosynthesis</keyword>
<organism evidence="9">
    <name type="scientific">freshwater metagenome</name>
    <dbReference type="NCBI Taxonomy" id="449393"/>
    <lineage>
        <taxon>unclassified sequences</taxon>
        <taxon>metagenomes</taxon>
        <taxon>ecological metagenomes</taxon>
    </lineage>
</organism>
<evidence type="ECO:0000256" key="4">
    <source>
        <dbReference type="ARBA" id="ARBA00023002"/>
    </source>
</evidence>
<dbReference type="SUPFAM" id="SSF51735">
    <property type="entry name" value="NAD(P)-binding Rossmann-fold domains"/>
    <property type="match status" value="1"/>
</dbReference>
<evidence type="ECO:0000259" key="8">
    <source>
        <dbReference type="Pfam" id="PF18317"/>
    </source>
</evidence>